<evidence type="ECO:0008006" key="4">
    <source>
        <dbReference type="Google" id="ProtNLM"/>
    </source>
</evidence>
<organism evidence="2 3">
    <name type="scientific">Albugo candida</name>
    <dbReference type="NCBI Taxonomy" id="65357"/>
    <lineage>
        <taxon>Eukaryota</taxon>
        <taxon>Sar</taxon>
        <taxon>Stramenopiles</taxon>
        <taxon>Oomycota</taxon>
        <taxon>Peronosporomycetes</taxon>
        <taxon>Albuginales</taxon>
        <taxon>Albuginaceae</taxon>
        <taxon>Albugo</taxon>
    </lineage>
</organism>
<comment type="caution">
    <text evidence="2">The sequence shown here is derived from an EMBL/GenBank/DDBJ whole genome shotgun (WGS) entry which is preliminary data.</text>
</comment>
<dbReference type="EMBL" id="CAIX01000173">
    <property type="protein sequence ID" value="CCI47507.1"/>
    <property type="molecule type" value="Genomic_DNA"/>
</dbReference>
<sequence>MVFFPVTLVAITFLSIQCIPTHNASESLRDTFFYPNSSTFPNQNIVELPSKNFSITELSEHQNDENCGKPQPGQNFALFYLFCYRQRYPIQDIMSLYFGIGMKIKHNMEHIYRDGMSVVFKSTPKMFNRAAKSFGAYTMKTLVFPKLHAFGKSFVDSLAKLYVSLWRNELEQANNRFQSMTFDEKSKLWKRLTENKFDQYAVLVKERNKSGRIEAYKADGVYRVYGAYATHYKAINSEYEASVYFQEDEEEEIRFRASDRQFLPRLSLPPPIAFPWPWSSELIKRRSSILIMKEYLEAFQRSFTTSEPNNGTSSNDTSSNTNDLAHQYLRYVHDMDPEPSGLNELRYLSDGGSLMSGNGASNRSKCLNEQLWSFHYATGIPDLTIYKVANASDAIFPNFTEFLATTCNNTTSFLQSLDIETANSSESDWNDENGDCPSNCAPTIPNYSLNRSIVYEASIPFYTYPFFRFSKKIEWRRSGVTIFTPNLMEYVLCQRFYQCANGNRVQRVLLIKEIMQDATLHELKGISSGIQASSTVWFSQEDRNSDEYADAILGFASNILENLTVKQPGDSSPTLGEALYRRMEAADSILHSDSYYTYSTEARASIQQYDIAPLTEFSEDELLNLIDFTQSITYKLSNEINAYVQRRRENSLYSLLLNATKHRQRYDTRKALTEIAMLSDHRAAGFLVYETNRLNVVYRDLRVPHPFHFIMRLLIRLHESQLLLFKESKRIVICGTLTEFNLSYVRCQLTH</sequence>
<evidence type="ECO:0000313" key="2">
    <source>
        <dbReference type="EMBL" id="CCI47507.1"/>
    </source>
</evidence>
<dbReference type="OrthoDB" id="162255at2759"/>
<reference evidence="2 3" key="1">
    <citation type="submission" date="2012-05" db="EMBL/GenBank/DDBJ databases">
        <title>Recombination and specialization in a pathogen metapopulation.</title>
        <authorList>
            <person name="Gardiner A."/>
            <person name="Kemen E."/>
            <person name="Schultz-Larsen T."/>
            <person name="MacLean D."/>
            <person name="Van Oosterhout C."/>
            <person name="Jones J.D.G."/>
        </authorList>
    </citation>
    <scope>NUCLEOTIDE SEQUENCE [LARGE SCALE GENOMIC DNA]</scope>
    <source>
        <strain evidence="2 3">Ac Nc2</strain>
    </source>
</reference>
<protein>
    <recommendedName>
        <fullName evidence="4">PX domain-containing protein</fullName>
    </recommendedName>
</protein>
<evidence type="ECO:0000313" key="3">
    <source>
        <dbReference type="Proteomes" id="UP000053237"/>
    </source>
</evidence>
<accession>A0A024GME3</accession>
<dbReference type="InParanoid" id="A0A024GME3"/>
<dbReference type="AlphaFoldDB" id="A0A024GME3"/>
<keyword evidence="3" id="KW-1185">Reference proteome</keyword>
<keyword evidence="1" id="KW-0732">Signal</keyword>
<proteinExistence type="predicted"/>
<feature type="chain" id="PRO_5001529585" description="PX domain-containing protein" evidence="1">
    <location>
        <begin position="19"/>
        <end position="751"/>
    </location>
</feature>
<dbReference type="Proteomes" id="UP000053237">
    <property type="component" value="Unassembled WGS sequence"/>
</dbReference>
<evidence type="ECO:0000256" key="1">
    <source>
        <dbReference type="SAM" id="SignalP"/>
    </source>
</evidence>
<feature type="signal peptide" evidence="1">
    <location>
        <begin position="1"/>
        <end position="18"/>
    </location>
</feature>
<gene>
    <name evidence="2" type="ORF">BN9_085140</name>
</gene>
<name>A0A024GME3_9STRA</name>